<protein>
    <recommendedName>
        <fullName evidence="10">Golgi phosphoprotein 3-like</fullName>
    </recommendedName>
</protein>
<keyword evidence="4" id="KW-0333">Golgi apparatus</keyword>
<dbReference type="PANTHER" id="PTHR12704:SF3">
    <property type="entry name" value="GOLGI PHOSPHOPROTEIN 3"/>
    <property type="match status" value="1"/>
</dbReference>
<dbReference type="AlphaFoldDB" id="A0ABD1IYK3"/>
<evidence type="ECO:0000313" key="9">
    <source>
        <dbReference type="Proteomes" id="UP001591681"/>
    </source>
</evidence>
<dbReference type="PANTHER" id="PTHR12704">
    <property type="entry name" value="TRANS-GOLGI PROTEIN GMX33"/>
    <property type="match status" value="1"/>
</dbReference>
<proteinExistence type="inferred from homology"/>
<keyword evidence="5" id="KW-0446">Lipid-binding</keyword>
<keyword evidence="6" id="KW-0472">Membrane</keyword>
<gene>
    <name evidence="8" type="ORF">ACEWY4_023807</name>
</gene>
<dbReference type="GO" id="GO:0008289">
    <property type="term" value="F:lipid binding"/>
    <property type="evidence" value="ECO:0007669"/>
    <property type="project" value="UniProtKB-KW"/>
</dbReference>
<evidence type="ECO:0000256" key="4">
    <source>
        <dbReference type="ARBA" id="ARBA00023034"/>
    </source>
</evidence>
<dbReference type="InterPro" id="IPR008628">
    <property type="entry name" value="GPP34-like"/>
</dbReference>
<dbReference type="GO" id="GO:0032580">
    <property type="term" value="C:Golgi cisterna membrane"/>
    <property type="evidence" value="ECO:0007669"/>
    <property type="project" value="UniProtKB-SubCell"/>
</dbReference>
<keyword evidence="9" id="KW-1185">Reference proteome</keyword>
<accession>A0ABD1IYK3</accession>
<evidence type="ECO:0000256" key="5">
    <source>
        <dbReference type="ARBA" id="ARBA00023121"/>
    </source>
</evidence>
<evidence type="ECO:0000313" key="8">
    <source>
        <dbReference type="EMBL" id="KAL2080014.1"/>
    </source>
</evidence>
<evidence type="ECO:0000256" key="7">
    <source>
        <dbReference type="SAM" id="SignalP"/>
    </source>
</evidence>
<evidence type="ECO:0008006" key="10">
    <source>
        <dbReference type="Google" id="ProtNLM"/>
    </source>
</evidence>
<dbReference type="InterPro" id="IPR038261">
    <property type="entry name" value="GPP34-like_sf"/>
</dbReference>
<feature type="chain" id="PRO_5044795329" description="Golgi phosphoprotein 3-like" evidence="7">
    <location>
        <begin position="20"/>
        <end position="240"/>
    </location>
</feature>
<reference evidence="8 9" key="1">
    <citation type="submission" date="2024-09" db="EMBL/GenBank/DDBJ databases">
        <title>A chromosome-level genome assembly of Gray's grenadier anchovy, Coilia grayii.</title>
        <authorList>
            <person name="Fu Z."/>
        </authorList>
    </citation>
    <scope>NUCLEOTIDE SEQUENCE [LARGE SCALE GENOMIC DNA]</scope>
    <source>
        <strain evidence="8">G4</strain>
        <tissue evidence="8">Muscle</tissue>
    </source>
</reference>
<name>A0ABD1IYK3_9TELE</name>
<comment type="caution">
    <text evidence="8">The sequence shown here is derived from an EMBL/GenBank/DDBJ whole genome shotgun (WGS) entry which is preliminary data.</text>
</comment>
<feature type="signal peptide" evidence="7">
    <location>
        <begin position="1"/>
        <end position="19"/>
    </location>
</feature>
<comment type="subcellular location">
    <subcellularLocation>
        <location evidence="1">Golgi apparatus</location>
        <location evidence="1">Golgi stack membrane</location>
        <topology evidence="1">Peripheral membrane protein</topology>
        <orientation evidence="1">Cytoplasmic side</orientation>
    </subcellularLocation>
    <subcellularLocation>
        <location evidence="2">Golgi apparatus</location>
        <location evidence="2">trans-Golgi network membrane</location>
        <topology evidence="2">Peripheral membrane protein</topology>
        <orientation evidence="2">Cytoplasmic side</orientation>
    </subcellularLocation>
</comment>
<evidence type="ECO:0000256" key="6">
    <source>
        <dbReference type="ARBA" id="ARBA00023136"/>
    </source>
</evidence>
<organism evidence="8 9">
    <name type="scientific">Coilia grayii</name>
    <name type="common">Gray's grenadier anchovy</name>
    <dbReference type="NCBI Taxonomy" id="363190"/>
    <lineage>
        <taxon>Eukaryota</taxon>
        <taxon>Metazoa</taxon>
        <taxon>Chordata</taxon>
        <taxon>Craniata</taxon>
        <taxon>Vertebrata</taxon>
        <taxon>Euteleostomi</taxon>
        <taxon>Actinopterygii</taxon>
        <taxon>Neopterygii</taxon>
        <taxon>Teleostei</taxon>
        <taxon>Clupei</taxon>
        <taxon>Clupeiformes</taxon>
        <taxon>Clupeoidei</taxon>
        <taxon>Engraulidae</taxon>
        <taxon>Coilinae</taxon>
        <taxon>Coilia</taxon>
    </lineage>
</organism>
<evidence type="ECO:0000256" key="1">
    <source>
        <dbReference type="ARBA" id="ARBA00004344"/>
    </source>
</evidence>
<keyword evidence="7" id="KW-0732">Signal</keyword>
<evidence type="ECO:0000256" key="3">
    <source>
        <dbReference type="ARBA" id="ARBA00007284"/>
    </source>
</evidence>
<sequence>MTILVAHGIFCLLLQGYTSFWNDSISSGLRGGVMIELAIRGRIYLEPPTMRKRRLLDRKVLVRSDAPTGDVLLDEALKHIKATQPPEGVASWIQLLTGETWNPMRMHFQMRNVRERLAKSLVEKGVLTTEKQNFLLFDMTTHPLSNSGQKEQLVQRLQDSLLERWAGEAHRLQRRTLALLVLAHASDVLEGSLGSLSDERYEMAMTRSRAVLEAEPDAQACKSSAAADEMIWAVLAATNV</sequence>
<dbReference type="Pfam" id="PF05719">
    <property type="entry name" value="GPP34"/>
    <property type="match status" value="1"/>
</dbReference>
<dbReference type="Gene3D" id="1.10.3630.10">
    <property type="entry name" value="yeast vps74-n-term truncation variant domain like"/>
    <property type="match status" value="1"/>
</dbReference>
<dbReference type="EMBL" id="JBHFQA010000021">
    <property type="protein sequence ID" value="KAL2080014.1"/>
    <property type="molecule type" value="Genomic_DNA"/>
</dbReference>
<dbReference type="Proteomes" id="UP001591681">
    <property type="component" value="Unassembled WGS sequence"/>
</dbReference>
<comment type="similarity">
    <text evidence="3">Belongs to the GOLPH3/VPS74 family.</text>
</comment>
<evidence type="ECO:0000256" key="2">
    <source>
        <dbReference type="ARBA" id="ARBA00004546"/>
    </source>
</evidence>